<feature type="transmembrane region" description="Helical" evidence="1">
    <location>
        <begin position="422"/>
        <end position="445"/>
    </location>
</feature>
<evidence type="ECO:0000313" key="2">
    <source>
        <dbReference type="EMBL" id="CAA9258665.1"/>
    </source>
</evidence>
<protein>
    <submittedName>
        <fullName evidence="2">Uncharacterized protein</fullName>
    </submittedName>
</protein>
<proteinExistence type="predicted"/>
<evidence type="ECO:0000256" key="1">
    <source>
        <dbReference type="SAM" id="Phobius"/>
    </source>
</evidence>
<feature type="transmembrane region" description="Helical" evidence="1">
    <location>
        <begin position="330"/>
        <end position="346"/>
    </location>
</feature>
<feature type="transmembrane region" description="Helical" evidence="1">
    <location>
        <begin position="306"/>
        <end position="323"/>
    </location>
</feature>
<accession>A0A6J4IPY5</accession>
<feature type="transmembrane region" description="Helical" evidence="1">
    <location>
        <begin position="496"/>
        <end position="519"/>
    </location>
</feature>
<feature type="transmembrane region" description="Helical" evidence="1">
    <location>
        <begin position="130"/>
        <end position="151"/>
    </location>
</feature>
<dbReference type="AlphaFoldDB" id="A0A6J4IPY5"/>
<keyword evidence="1" id="KW-1133">Transmembrane helix</keyword>
<keyword evidence="1" id="KW-0812">Transmembrane</keyword>
<feature type="transmembrane region" description="Helical" evidence="1">
    <location>
        <begin position="531"/>
        <end position="549"/>
    </location>
</feature>
<feature type="transmembrane region" description="Helical" evidence="1">
    <location>
        <begin position="210"/>
        <end position="232"/>
    </location>
</feature>
<organism evidence="2">
    <name type="scientific">uncultured Chloroflexota bacterium</name>
    <dbReference type="NCBI Taxonomy" id="166587"/>
    <lineage>
        <taxon>Bacteria</taxon>
        <taxon>Bacillati</taxon>
        <taxon>Chloroflexota</taxon>
        <taxon>environmental samples</taxon>
    </lineage>
</organism>
<name>A0A6J4IPY5_9CHLR</name>
<feature type="transmembrane region" description="Helical" evidence="1">
    <location>
        <begin position="244"/>
        <end position="261"/>
    </location>
</feature>
<feature type="transmembrane region" description="Helical" evidence="1">
    <location>
        <begin position="36"/>
        <end position="57"/>
    </location>
</feature>
<sequence length="722" mass="78092">MAASTPAPPVSRPVLVPAPVAVPRGAGGTARLQTRAAVAALGVHWPLLLVLAIGLVLRVPYVTHGHTGDLLNNSRVATTIFTWGQWLDLYHNGYIHAYPYAHPPLGPILYAPFNWLALTTGGSYTAAYHLLNYAFEAVATALLYVIAWGYAGSRQARLPALVAAAFFLATLSLLWLPERISPPESHFTSIATAFVLAALWRRERPAQAGVLLGLALATRTETALLALPWMLHYARHSWTDAARFTFRAGVTVGAICLPFFLRDPVAFDWAIRGHIAERLTTETPLLWRWLDVGGQGAVWLEAVRPYNSLVMAGALLAVAVLFARDPWLERALLLVGLTHALTMPVFHVRYVLYVLAIGLAYVARAGVPHLLTIWLLVTMRTDFGPATLGLPWLGLAWQSARAPGMTAADADPMKARIHRFRYTWPSLPLWAAPAALALIWAAAALPRVSADPLPSNAWGLHVLAHALRAPDMDGPTIATRLPGALVRVMPLGTPAWWANALPALAGVTLVAVSVVPALLWVRWRGRREAHLAAMVGGVLAIVLSGQAFGAGRQLAQGETYQSLAVLNLQELERDATICVERSVAPLWWYAQRVDGVRQDVSVTAGDGAACAARAAEAFGSRPVYVSTVTPEVRRAPLVFFPVRGVWRAVTRRADVREGAVLKGPDERVYLVQGGRRRWVPSLEAFGALGLSWEQVQLASYEDLAALPEGQPVGEPAGTLAPQ</sequence>
<feature type="transmembrane region" description="Helical" evidence="1">
    <location>
        <begin position="352"/>
        <end position="377"/>
    </location>
</feature>
<dbReference type="EMBL" id="CADCTC010000149">
    <property type="protein sequence ID" value="CAA9258665.1"/>
    <property type="molecule type" value="Genomic_DNA"/>
</dbReference>
<reference evidence="2" key="1">
    <citation type="submission" date="2020-02" db="EMBL/GenBank/DDBJ databases">
        <authorList>
            <person name="Meier V. D."/>
        </authorList>
    </citation>
    <scope>NUCLEOTIDE SEQUENCE</scope>
    <source>
        <strain evidence="2">AVDCRST_MAG77</strain>
    </source>
</reference>
<gene>
    <name evidence="2" type="ORF">AVDCRST_MAG77-2566</name>
</gene>
<keyword evidence="1" id="KW-0472">Membrane</keyword>
<feature type="transmembrane region" description="Helical" evidence="1">
    <location>
        <begin position="158"/>
        <end position="176"/>
    </location>
</feature>